<dbReference type="GO" id="GO:0005524">
    <property type="term" value="F:ATP binding"/>
    <property type="evidence" value="ECO:0007669"/>
    <property type="project" value="UniProtKB-KW"/>
</dbReference>
<protein>
    <submittedName>
        <fullName evidence="8">DNA recombination and repair protein RecA</fullName>
    </submittedName>
</protein>
<sequence length="389" mass="43169">MKGKPMNPLITFEHKSHDKGCWRCSHFDAVTVGSTFDSSQLVLTHCMGYQNVKEARLQELRNKHRPIVMTALEERSKGLPVWRNSQDLASKLYNFKQDPEIIIIEANKPQCEKTNGDISHMEPGSNNANEFIIGLSGDLEVDGVPDLQEQKEEILSSSFMELNDLGVPLLNVNLIVEATYNLHSAMVFISASRIAIPSPQIYLTDIDIEYLGISVTEFEETVAQSFFDLEKPNQDLKCDLKDLFITSVVQLDVSGNRKLLPSLHGIFSETNQSGLAAFTSYALAFPSSFLALIDTYDIISSTDWKKEKSDGSDSGEENLSNKDLALKQALDQITNSFGKGYSMWLGRSIAPKNVPVVSKGSFALDIALGIGAEVCLEQSVHSRMVLPWK</sequence>
<keyword evidence="3" id="KW-0067">ATP-binding</keyword>
<keyword evidence="6" id="KW-0687">Ribonucleoprotein</keyword>
<evidence type="ECO:0000259" key="7">
    <source>
        <dbReference type="Pfam" id="PF00154"/>
    </source>
</evidence>
<dbReference type="Proteomes" id="UP001370490">
    <property type="component" value="Unassembled WGS sequence"/>
</dbReference>
<keyword evidence="5" id="KW-0233">DNA recombination</keyword>
<dbReference type="Pfam" id="PF01251">
    <property type="entry name" value="Ribosomal_S7e"/>
    <property type="match status" value="1"/>
</dbReference>
<evidence type="ECO:0000256" key="3">
    <source>
        <dbReference type="ARBA" id="ARBA00022840"/>
    </source>
</evidence>
<comment type="similarity">
    <text evidence="1">Belongs to the eukaryotic ribosomal protein eS7 family.</text>
</comment>
<dbReference type="PANTHER" id="PTHR45900:SF6">
    <property type="entry name" value="DNA REPAIR PROTEIN RECA HOMOLOG 3, MITOCHONDRIAL-RELATED"/>
    <property type="match status" value="1"/>
</dbReference>
<dbReference type="EMBL" id="JBAMMX010000027">
    <property type="protein sequence ID" value="KAK6912329.1"/>
    <property type="molecule type" value="Genomic_DNA"/>
</dbReference>
<dbReference type="GO" id="GO:0006310">
    <property type="term" value="P:DNA recombination"/>
    <property type="evidence" value="ECO:0007669"/>
    <property type="project" value="UniProtKB-KW"/>
</dbReference>
<evidence type="ECO:0000313" key="9">
    <source>
        <dbReference type="Proteomes" id="UP001370490"/>
    </source>
</evidence>
<dbReference type="GO" id="GO:0006281">
    <property type="term" value="P:DNA repair"/>
    <property type="evidence" value="ECO:0007669"/>
    <property type="project" value="InterPro"/>
</dbReference>
<dbReference type="GO" id="GO:1990904">
    <property type="term" value="C:ribonucleoprotein complex"/>
    <property type="evidence" value="ECO:0007669"/>
    <property type="project" value="UniProtKB-KW"/>
</dbReference>
<evidence type="ECO:0000256" key="6">
    <source>
        <dbReference type="ARBA" id="ARBA00023274"/>
    </source>
</evidence>
<dbReference type="GO" id="GO:0003697">
    <property type="term" value="F:single-stranded DNA binding"/>
    <property type="evidence" value="ECO:0007669"/>
    <property type="project" value="InterPro"/>
</dbReference>
<dbReference type="InterPro" id="IPR000554">
    <property type="entry name" value="Ribosomal_eS7"/>
</dbReference>
<evidence type="ECO:0000256" key="2">
    <source>
        <dbReference type="ARBA" id="ARBA00022741"/>
    </source>
</evidence>
<keyword evidence="4" id="KW-0689">Ribosomal protein</keyword>
<evidence type="ECO:0000256" key="5">
    <source>
        <dbReference type="ARBA" id="ARBA00023172"/>
    </source>
</evidence>
<reference evidence="8 9" key="1">
    <citation type="submission" date="2023-12" db="EMBL/GenBank/DDBJ databases">
        <title>A high-quality genome assembly for Dillenia turbinata (Dilleniales).</title>
        <authorList>
            <person name="Chanderbali A."/>
        </authorList>
    </citation>
    <scope>NUCLEOTIDE SEQUENCE [LARGE SCALE GENOMIC DNA]</scope>
    <source>
        <strain evidence="8">LSX21</strain>
        <tissue evidence="8">Leaf</tissue>
    </source>
</reference>
<organism evidence="8 9">
    <name type="scientific">Dillenia turbinata</name>
    <dbReference type="NCBI Taxonomy" id="194707"/>
    <lineage>
        <taxon>Eukaryota</taxon>
        <taxon>Viridiplantae</taxon>
        <taxon>Streptophyta</taxon>
        <taxon>Embryophyta</taxon>
        <taxon>Tracheophyta</taxon>
        <taxon>Spermatophyta</taxon>
        <taxon>Magnoliopsida</taxon>
        <taxon>eudicotyledons</taxon>
        <taxon>Gunneridae</taxon>
        <taxon>Pentapetalae</taxon>
        <taxon>Dilleniales</taxon>
        <taxon>Dilleniaceae</taxon>
        <taxon>Dillenia</taxon>
    </lineage>
</organism>
<dbReference type="GO" id="GO:0005840">
    <property type="term" value="C:ribosome"/>
    <property type="evidence" value="ECO:0007669"/>
    <property type="project" value="UniProtKB-KW"/>
</dbReference>
<keyword evidence="2" id="KW-0547">Nucleotide-binding</keyword>
<dbReference type="GO" id="GO:0003735">
    <property type="term" value="F:structural constituent of ribosome"/>
    <property type="evidence" value="ECO:0007669"/>
    <property type="project" value="InterPro"/>
</dbReference>
<comment type="caution">
    <text evidence="8">The sequence shown here is derived from an EMBL/GenBank/DDBJ whole genome shotgun (WGS) entry which is preliminary data.</text>
</comment>
<dbReference type="GO" id="GO:0006412">
    <property type="term" value="P:translation"/>
    <property type="evidence" value="ECO:0007669"/>
    <property type="project" value="InterPro"/>
</dbReference>
<dbReference type="InterPro" id="IPR013765">
    <property type="entry name" value="DNA_recomb/repair_RecA"/>
</dbReference>
<evidence type="ECO:0000313" key="8">
    <source>
        <dbReference type="EMBL" id="KAK6912329.1"/>
    </source>
</evidence>
<feature type="domain" description="RecA-like N-terminal" evidence="7">
    <location>
        <begin position="325"/>
        <end position="372"/>
    </location>
</feature>
<dbReference type="Pfam" id="PF00154">
    <property type="entry name" value="RecA_N"/>
    <property type="match status" value="1"/>
</dbReference>
<dbReference type="InterPro" id="IPR049428">
    <property type="entry name" value="RecA-like_N"/>
</dbReference>
<proteinExistence type="inferred from homology"/>
<dbReference type="PANTHER" id="PTHR45900">
    <property type="entry name" value="RECA"/>
    <property type="match status" value="1"/>
</dbReference>
<evidence type="ECO:0000256" key="4">
    <source>
        <dbReference type="ARBA" id="ARBA00022980"/>
    </source>
</evidence>
<name>A0AAN8YR90_9MAGN</name>
<keyword evidence="9" id="KW-1185">Reference proteome</keyword>
<dbReference type="AlphaFoldDB" id="A0AAN8YR90"/>
<accession>A0AAN8YR90</accession>
<evidence type="ECO:0000256" key="1">
    <source>
        <dbReference type="ARBA" id="ARBA00007820"/>
    </source>
</evidence>
<gene>
    <name evidence="8" type="ORF">RJ641_021930</name>
</gene>